<dbReference type="EMBL" id="CP158299">
    <property type="protein sequence ID" value="XBV85832.1"/>
    <property type="molecule type" value="Genomic_DNA"/>
</dbReference>
<dbReference type="KEGG" id="dsc:ABOD76_05885"/>
<dbReference type="RefSeq" id="WP_350243875.1">
    <property type="nucleotide sequence ID" value="NZ_CP158299.1"/>
</dbReference>
<evidence type="ECO:0000313" key="1">
    <source>
        <dbReference type="EMBL" id="XBV85832.1"/>
    </source>
</evidence>
<organism evidence="1">
    <name type="scientific">Deinococcus sonorensis KR-87</name>
    <dbReference type="NCBI Taxonomy" id="694439"/>
    <lineage>
        <taxon>Bacteria</taxon>
        <taxon>Thermotogati</taxon>
        <taxon>Deinococcota</taxon>
        <taxon>Deinococci</taxon>
        <taxon>Deinococcales</taxon>
        <taxon>Deinococcaceae</taxon>
        <taxon>Deinococcus</taxon>
    </lineage>
</organism>
<proteinExistence type="predicted"/>
<name>A0AAU7UCB6_9DEIO</name>
<dbReference type="AlphaFoldDB" id="A0AAU7UCB6"/>
<reference evidence="1" key="1">
    <citation type="submission" date="2024-06" db="EMBL/GenBank/DDBJ databases">
        <title>Draft Genome Sequence of Deinococcus sonorensis Type Strain KR-87, a Biofilm Producing Representative of the Genus Deinococcus.</title>
        <authorList>
            <person name="Boren L.S."/>
            <person name="Grosso R.A."/>
            <person name="Hugenberg-Cox A.N."/>
            <person name="Hill J.T.E."/>
            <person name="Albert C.M."/>
            <person name="Tuohy J.M."/>
        </authorList>
    </citation>
    <scope>NUCLEOTIDE SEQUENCE</scope>
    <source>
        <strain evidence="1">KR-87</strain>
    </source>
</reference>
<evidence type="ECO:0008006" key="2">
    <source>
        <dbReference type="Google" id="ProtNLM"/>
    </source>
</evidence>
<gene>
    <name evidence="1" type="ORF">ABOD76_05885</name>
</gene>
<sequence length="146" mass="15378">MLYARQRRTLPLWAALLLPLLTLLLGFTAGRLSAPKATLAAALAPASAHLLAASGALDIAGLEGTRAAQGNAESRAASLRAAQTARTAVLNDASLQQLYPDQTATFIARLDEVDRAVQARRDPATPLADARAALRTLTERLRAASR</sequence>
<accession>A0AAU7UCB6</accession>
<protein>
    <recommendedName>
        <fullName evidence="2">DUF5667 domain-containing protein</fullName>
    </recommendedName>
</protein>